<dbReference type="SUPFAM" id="SSF144091">
    <property type="entry name" value="Rhomboid-like"/>
    <property type="match status" value="1"/>
</dbReference>
<dbReference type="Pfam" id="PF01694">
    <property type="entry name" value="Rhomboid"/>
    <property type="match status" value="1"/>
</dbReference>
<dbReference type="Proteomes" id="UP000812440">
    <property type="component" value="Chromosome 2"/>
</dbReference>
<dbReference type="PANTHER" id="PTHR43066:SF13">
    <property type="entry name" value="RHOMBOID DOMAIN-CONTAINING PROTEIN 2"/>
    <property type="match status" value="1"/>
</dbReference>
<keyword evidence="4 5" id="KW-0472">Membrane</keyword>
<accession>A0A8T2KAZ5</accession>
<comment type="subcellular location">
    <subcellularLocation>
        <location evidence="1">Membrane</location>
        <topology evidence="1">Multi-pass membrane protein</topology>
    </subcellularLocation>
</comment>
<dbReference type="OrthoDB" id="10257275at2759"/>
<proteinExistence type="predicted"/>
<evidence type="ECO:0000256" key="3">
    <source>
        <dbReference type="ARBA" id="ARBA00022989"/>
    </source>
</evidence>
<evidence type="ECO:0000313" key="8">
    <source>
        <dbReference type="Proteomes" id="UP000812440"/>
    </source>
</evidence>
<reference evidence="7" key="1">
    <citation type="thesis" date="2020" institute="ProQuest LLC" country="789 East Eisenhower Parkway, Ann Arbor, MI, USA">
        <title>Comparative Genomics and Chromosome Evolution.</title>
        <authorList>
            <person name="Mudd A.B."/>
        </authorList>
    </citation>
    <scope>NUCLEOTIDE SEQUENCE</scope>
    <source>
        <strain evidence="7">Female2</strain>
        <tissue evidence="7">Blood</tissue>
    </source>
</reference>
<feature type="transmembrane region" description="Helical" evidence="5">
    <location>
        <begin position="21"/>
        <end position="43"/>
    </location>
</feature>
<comment type="caution">
    <text evidence="7">The sequence shown here is derived from an EMBL/GenBank/DDBJ whole genome shotgun (WGS) entry which is preliminary data.</text>
</comment>
<protein>
    <recommendedName>
        <fullName evidence="6">Peptidase S54 rhomboid domain-containing protein</fullName>
    </recommendedName>
</protein>
<gene>
    <name evidence="7" type="ORF">GDO86_003750</name>
</gene>
<keyword evidence="8" id="KW-1185">Reference proteome</keyword>
<keyword evidence="3 5" id="KW-1133">Transmembrane helix</keyword>
<dbReference type="AlphaFoldDB" id="A0A8T2KAZ5"/>
<sequence length="338" mass="37400">MEEEGESRAGWRKVLALLPRLGLTPGAAMTMLLSLAISTPALLGRESYEVGDARYDLEPGVVETRTVYRLISYIFFHDDLSSLLCSFLIIWYFGGGFEENIGTAKFWFLTPIFSMSSGLLYLALLAVGLNLQANVKVQGFTSVGFAMLSTFTTRSCFSRMPFFGFLVPTKVLPLFFLIIALFIPHAPVLSNVCGILTGVAYGMGLLDFPETMMSRVDHTFPFRLLKRIPIWTYIPASSAERKAAQTRKINPPPGSYPTQQYYMPPQGLGDTYSPYRNAKPGSWPPSTCALGHSPNPMINVFKDPVCMGNHAHLNSCTSALTDEVRIPSVNNLQQVQVQ</sequence>
<evidence type="ECO:0000313" key="7">
    <source>
        <dbReference type="EMBL" id="KAG8451676.1"/>
    </source>
</evidence>
<dbReference type="GO" id="GO:0016020">
    <property type="term" value="C:membrane"/>
    <property type="evidence" value="ECO:0007669"/>
    <property type="project" value="UniProtKB-SubCell"/>
</dbReference>
<evidence type="ECO:0000256" key="4">
    <source>
        <dbReference type="ARBA" id="ARBA00023136"/>
    </source>
</evidence>
<feature type="transmembrane region" description="Helical" evidence="5">
    <location>
        <begin position="70"/>
        <end position="94"/>
    </location>
</feature>
<feature type="transmembrane region" description="Helical" evidence="5">
    <location>
        <begin position="189"/>
        <end position="208"/>
    </location>
</feature>
<dbReference type="Gene3D" id="1.20.1540.10">
    <property type="entry name" value="Rhomboid-like"/>
    <property type="match status" value="1"/>
</dbReference>
<dbReference type="PANTHER" id="PTHR43066">
    <property type="entry name" value="RHOMBOID-RELATED PROTEIN"/>
    <property type="match status" value="1"/>
</dbReference>
<name>A0A8T2KAZ5_9PIPI</name>
<keyword evidence="2 5" id="KW-0812">Transmembrane</keyword>
<dbReference type="EMBL" id="JAACNH010000002">
    <property type="protein sequence ID" value="KAG8451676.1"/>
    <property type="molecule type" value="Genomic_DNA"/>
</dbReference>
<feature type="transmembrane region" description="Helical" evidence="5">
    <location>
        <begin position="106"/>
        <end position="129"/>
    </location>
</feature>
<organism evidence="7 8">
    <name type="scientific">Hymenochirus boettgeri</name>
    <name type="common">Congo dwarf clawed frog</name>
    <dbReference type="NCBI Taxonomy" id="247094"/>
    <lineage>
        <taxon>Eukaryota</taxon>
        <taxon>Metazoa</taxon>
        <taxon>Chordata</taxon>
        <taxon>Craniata</taxon>
        <taxon>Vertebrata</taxon>
        <taxon>Euteleostomi</taxon>
        <taxon>Amphibia</taxon>
        <taxon>Batrachia</taxon>
        <taxon>Anura</taxon>
        <taxon>Pipoidea</taxon>
        <taxon>Pipidae</taxon>
        <taxon>Pipinae</taxon>
        <taxon>Hymenochirus</taxon>
    </lineage>
</organism>
<dbReference type="GO" id="GO:0004252">
    <property type="term" value="F:serine-type endopeptidase activity"/>
    <property type="evidence" value="ECO:0007669"/>
    <property type="project" value="InterPro"/>
</dbReference>
<dbReference type="InterPro" id="IPR035952">
    <property type="entry name" value="Rhomboid-like_sf"/>
</dbReference>
<evidence type="ECO:0000256" key="5">
    <source>
        <dbReference type="SAM" id="Phobius"/>
    </source>
</evidence>
<evidence type="ECO:0000256" key="1">
    <source>
        <dbReference type="ARBA" id="ARBA00004141"/>
    </source>
</evidence>
<evidence type="ECO:0000256" key="2">
    <source>
        <dbReference type="ARBA" id="ARBA00022692"/>
    </source>
</evidence>
<feature type="domain" description="Peptidase S54 rhomboid" evidence="6">
    <location>
        <begin position="66"/>
        <end position="206"/>
    </location>
</feature>
<evidence type="ECO:0000259" key="6">
    <source>
        <dbReference type="Pfam" id="PF01694"/>
    </source>
</evidence>
<feature type="transmembrane region" description="Helical" evidence="5">
    <location>
        <begin position="163"/>
        <end position="183"/>
    </location>
</feature>
<dbReference type="InterPro" id="IPR022764">
    <property type="entry name" value="Peptidase_S54_rhomboid_dom"/>
</dbReference>